<dbReference type="STRING" id="647113.Metok_0925"/>
<protein>
    <submittedName>
        <fullName evidence="1">Uncharacterized protein</fullName>
    </submittedName>
</protein>
<name>F8AMR5_METOI</name>
<organism evidence="1 2">
    <name type="scientific">Methanothermococcus okinawensis (strain DSM 14208 / JCM 11175 / IH1)</name>
    <dbReference type="NCBI Taxonomy" id="647113"/>
    <lineage>
        <taxon>Archaea</taxon>
        <taxon>Methanobacteriati</taxon>
        <taxon>Methanobacteriota</taxon>
        <taxon>Methanomada group</taxon>
        <taxon>Methanococci</taxon>
        <taxon>Methanococcales</taxon>
        <taxon>Methanococcaceae</taxon>
        <taxon>Methanothermococcus</taxon>
    </lineage>
</organism>
<dbReference type="EMBL" id="CP002792">
    <property type="protein sequence ID" value="AEH06896.1"/>
    <property type="molecule type" value="Genomic_DNA"/>
</dbReference>
<sequence length="43" mass="5226">MLIVFFGKIVIYNVMYNIVIVKLQVRHYIADSKNNKIAKWQKW</sequence>
<evidence type="ECO:0000313" key="1">
    <source>
        <dbReference type="EMBL" id="AEH06896.1"/>
    </source>
</evidence>
<evidence type="ECO:0000313" key="2">
    <source>
        <dbReference type="Proteomes" id="UP000009296"/>
    </source>
</evidence>
<dbReference type="Proteomes" id="UP000009296">
    <property type="component" value="Chromosome"/>
</dbReference>
<proteinExistence type="predicted"/>
<gene>
    <name evidence="1" type="ordered locus">Metok_0925</name>
</gene>
<reference evidence="1" key="1">
    <citation type="submission" date="2011-05" db="EMBL/GenBank/DDBJ databases">
        <title>Complete sequence of chromosome of Methanothermococcus okinawensis IH1.</title>
        <authorList>
            <consortium name="US DOE Joint Genome Institute"/>
            <person name="Lucas S."/>
            <person name="Han J."/>
            <person name="Lapidus A."/>
            <person name="Cheng J.-F."/>
            <person name="Goodwin L."/>
            <person name="Pitluck S."/>
            <person name="Peters L."/>
            <person name="Mikhailova N."/>
            <person name="Held B."/>
            <person name="Han C."/>
            <person name="Tapia R."/>
            <person name="Land M."/>
            <person name="Hauser L."/>
            <person name="Kyrpides N."/>
            <person name="Ivanova N."/>
            <person name="Pagani I."/>
            <person name="Sieprawska-Lupa M."/>
            <person name="Takai K."/>
            <person name="Miyazaki J."/>
            <person name="Whitman W."/>
            <person name="Woyke T."/>
        </authorList>
    </citation>
    <scope>NUCLEOTIDE SEQUENCE</scope>
    <source>
        <strain evidence="1">IH1</strain>
    </source>
</reference>
<keyword evidence="2" id="KW-1185">Reference proteome</keyword>
<dbReference type="AlphaFoldDB" id="F8AMR5"/>
<accession>F8AMR5</accession>
<dbReference type="KEGG" id="mok:Metok_0925"/>
<dbReference type="HOGENOM" id="CLU_3227851_0_0_2"/>